<keyword evidence="2 4" id="KW-0378">Hydrolase</keyword>
<dbReference type="GO" id="GO:0004553">
    <property type="term" value="F:hydrolase activity, hydrolyzing O-glycosyl compounds"/>
    <property type="evidence" value="ECO:0007669"/>
    <property type="project" value="InterPro"/>
</dbReference>
<comment type="similarity">
    <text evidence="1 4">Belongs to the glycosyl hydrolase 5 (cellulase A) family.</text>
</comment>
<dbReference type="SUPFAM" id="SSF51445">
    <property type="entry name" value="(Trans)glycosidases"/>
    <property type="match status" value="1"/>
</dbReference>
<protein>
    <submittedName>
        <fullName evidence="7">Glycoside hydrolase superfamily</fullName>
    </submittedName>
</protein>
<dbReference type="InterPro" id="IPR017853">
    <property type="entry name" value="GH"/>
</dbReference>
<dbReference type="Pfam" id="PF00150">
    <property type="entry name" value="Cellulase"/>
    <property type="match status" value="1"/>
</dbReference>
<feature type="domain" description="Glycoside hydrolase family 5" evidence="6">
    <location>
        <begin position="32"/>
        <end position="364"/>
    </location>
</feature>
<dbReference type="GO" id="GO:0000272">
    <property type="term" value="P:polysaccharide catabolic process"/>
    <property type="evidence" value="ECO:0007669"/>
    <property type="project" value="InterPro"/>
</dbReference>
<dbReference type="EMBL" id="ML742028">
    <property type="protein sequence ID" value="KAE8154586.1"/>
    <property type="molecule type" value="Genomic_DNA"/>
</dbReference>
<sequence length="410" mass="46152">MRLLSALALFIAPRIAGAISTGPLSTEGRWIVDSNGENVTFAGVNWPGAADAMLPEGLQYQSIEYIVSKIKSLGMNVVRLTFATEMIDDIYEKGSDTSIEDSLVNALGNDNGTAVYREIVKHNSQLGGNTTRLQVFDAVADECYRQGIYVHLDNHISKGMWCCDTNDGNSWFGDKYFDVENWYRGWRYMAEHVKSLPAVKSVGMRNELRSPDSNSDLVDKTYNWQYWYKHMVENANQIHDVNPDVLIYFSGLNYDTILTPIPTGADLGNGTKFLKDDFSYGDKIVLELHNYDRTATSCDDLKSGLWNGGFNALDTTNSSIVNTFPVQMTEFGFPQDNTTYTDVYASCLREWLPEIQAGWMVWVIAGSYYIREGVQDDEELWGLLDHTWSDWRSPAAINNGLKRMVEATLG</sequence>
<evidence type="ECO:0000256" key="3">
    <source>
        <dbReference type="ARBA" id="ARBA00023295"/>
    </source>
</evidence>
<name>A0A5N6U7K2_ASPAV</name>
<dbReference type="InterPro" id="IPR001547">
    <property type="entry name" value="Glyco_hydro_5"/>
</dbReference>
<keyword evidence="8" id="KW-1185">Reference proteome</keyword>
<organism evidence="7 8">
    <name type="scientific">Aspergillus avenaceus</name>
    <dbReference type="NCBI Taxonomy" id="36643"/>
    <lineage>
        <taxon>Eukaryota</taxon>
        <taxon>Fungi</taxon>
        <taxon>Dikarya</taxon>
        <taxon>Ascomycota</taxon>
        <taxon>Pezizomycotina</taxon>
        <taxon>Eurotiomycetes</taxon>
        <taxon>Eurotiomycetidae</taxon>
        <taxon>Eurotiales</taxon>
        <taxon>Aspergillaceae</taxon>
        <taxon>Aspergillus</taxon>
        <taxon>Aspergillus subgen. Circumdati</taxon>
    </lineage>
</organism>
<dbReference type="Gene3D" id="3.20.20.80">
    <property type="entry name" value="Glycosidases"/>
    <property type="match status" value="1"/>
</dbReference>
<gene>
    <name evidence="7" type="ORF">BDV25DRAFT_103068</name>
</gene>
<reference evidence="7 8" key="1">
    <citation type="submission" date="2019-04" db="EMBL/GenBank/DDBJ databases">
        <title>Friends and foes A comparative genomics study of 23 Aspergillus species from section Flavi.</title>
        <authorList>
            <consortium name="DOE Joint Genome Institute"/>
            <person name="Kjaerbolling I."/>
            <person name="Vesth T."/>
            <person name="Frisvad J.C."/>
            <person name="Nybo J.L."/>
            <person name="Theobald S."/>
            <person name="Kildgaard S."/>
            <person name="Isbrandt T."/>
            <person name="Kuo A."/>
            <person name="Sato A."/>
            <person name="Lyhne E.K."/>
            <person name="Kogle M.E."/>
            <person name="Wiebenga A."/>
            <person name="Kun R.S."/>
            <person name="Lubbers R.J."/>
            <person name="Makela M.R."/>
            <person name="Barry K."/>
            <person name="Chovatia M."/>
            <person name="Clum A."/>
            <person name="Daum C."/>
            <person name="Haridas S."/>
            <person name="He G."/>
            <person name="LaButti K."/>
            <person name="Lipzen A."/>
            <person name="Mondo S."/>
            <person name="Riley R."/>
            <person name="Salamov A."/>
            <person name="Simmons B.A."/>
            <person name="Magnuson J.K."/>
            <person name="Henrissat B."/>
            <person name="Mortensen U.H."/>
            <person name="Larsen T.O."/>
            <person name="Devries R.P."/>
            <person name="Grigoriev I.V."/>
            <person name="Machida M."/>
            <person name="Baker S.E."/>
            <person name="Andersen M.R."/>
        </authorList>
    </citation>
    <scope>NUCLEOTIDE SEQUENCE [LARGE SCALE GENOMIC DNA]</scope>
    <source>
        <strain evidence="7 8">IBT 18842</strain>
    </source>
</reference>
<evidence type="ECO:0000313" key="7">
    <source>
        <dbReference type="EMBL" id="KAE8154586.1"/>
    </source>
</evidence>
<keyword evidence="3 4" id="KW-0326">Glycosidase</keyword>
<accession>A0A5N6U7K2</accession>
<feature type="signal peptide" evidence="5">
    <location>
        <begin position="1"/>
        <end position="18"/>
    </location>
</feature>
<dbReference type="OrthoDB" id="442731at2759"/>
<dbReference type="PANTHER" id="PTHR31263">
    <property type="entry name" value="CELLULASE FAMILY PROTEIN (AFU_ORTHOLOGUE AFUA_5G14560)"/>
    <property type="match status" value="1"/>
</dbReference>
<evidence type="ECO:0000259" key="6">
    <source>
        <dbReference type="Pfam" id="PF00150"/>
    </source>
</evidence>
<dbReference type="Proteomes" id="UP000325780">
    <property type="component" value="Unassembled WGS sequence"/>
</dbReference>
<evidence type="ECO:0000256" key="2">
    <source>
        <dbReference type="ARBA" id="ARBA00022801"/>
    </source>
</evidence>
<proteinExistence type="inferred from homology"/>
<evidence type="ECO:0000313" key="8">
    <source>
        <dbReference type="Proteomes" id="UP000325780"/>
    </source>
</evidence>
<evidence type="ECO:0000256" key="1">
    <source>
        <dbReference type="ARBA" id="ARBA00005641"/>
    </source>
</evidence>
<keyword evidence="5" id="KW-0732">Signal</keyword>
<evidence type="ECO:0000256" key="4">
    <source>
        <dbReference type="RuleBase" id="RU361153"/>
    </source>
</evidence>
<dbReference type="AlphaFoldDB" id="A0A5N6U7K2"/>
<evidence type="ECO:0000256" key="5">
    <source>
        <dbReference type="SAM" id="SignalP"/>
    </source>
</evidence>
<dbReference type="PANTHER" id="PTHR31263:SF0">
    <property type="entry name" value="CELLULASE FAMILY PROTEIN (AFU_ORTHOLOGUE AFUA_5G14560)"/>
    <property type="match status" value="1"/>
</dbReference>
<feature type="chain" id="PRO_5024857224" evidence="5">
    <location>
        <begin position="19"/>
        <end position="410"/>
    </location>
</feature>